<reference evidence="1 2" key="1">
    <citation type="journal article" date="2010" name="BMC Genomics">
        <title>Genome sequence of the pattern forming Paenibacillus vortex bacterium reveals potential for thriving in complex environments.</title>
        <authorList>
            <person name="Sirota-Madi A."/>
            <person name="Olender T."/>
            <person name="Helman Y."/>
            <person name="Ingham C."/>
            <person name="Brainis I."/>
            <person name="Roth D."/>
            <person name="Hagi E."/>
            <person name="Brodsky L."/>
            <person name="Leshkowitz D."/>
            <person name="Galatenko V."/>
            <person name="Nikolaev V."/>
            <person name="Mugasimangalam R.C."/>
            <person name="Bransburg-Zabary S."/>
            <person name="Gutnick D.L."/>
            <person name="Lancet D."/>
            <person name="Ben-Jacob E."/>
        </authorList>
    </citation>
    <scope>NUCLEOTIDE SEQUENCE [LARGE SCALE GENOMIC DNA]</scope>
    <source>
        <strain evidence="1 2">V453</strain>
    </source>
</reference>
<evidence type="ECO:0008006" key="3">
    <source>
        <dbReference type="Google" id="ProtNLM"/>
    </source>
</evidence>
<evidence type="ECO:0000313" key="2">
    <source>
        <dbReference type="Proteomes" id="UP000003094"/>
    </source>
</evidence>
<comment type="caution">
    <text evidence="1">The sequence shown here is derived from an EMBL/GenBank/DDBJ whole genome shotgun (WGS) entry which is preliminary data.</text>
</comment>
<dbReference type="SUPFAM" id="SSF52540">
    <property type="entry name" value="P-loop containing nucleoside triphosphate hydrolases"/>
    <property type="match status" value="1"/>
</dbReference>
<dbReference type="AlphaFoldDB" id="A0A2R9SZ90"/>
<accession>A0A2R9SZ90</accession>
<protein>
    <recommendedName>
        <fullName evidence="3">ATP-binding protein</fullName>
    </recommendedName>
</protein>
<sequence length="1033" mass="118772">MKPLLCWQTEQVYKVMDKDALHVQQHLFLATHHPIKMYKQTASPKVHDKGASYDETTFLNNFTSGKDQVFVPILGESGTGKSHLIRWLHAKIDKRGRKVLLIPRLTNLKEIILMILEDLEDPLFEEYRQRVRHSVGNITSEQAKEILHNNITLAIGKNGNHVVERLSDAELFLMENLPHLFRDPAFIHEWFKEDGIIHQLAEHIVGGNGGRLNERREFTIQDLPINLTYINRASEDAQYVYSELVADYQLQQEAVEWINRNLDQAISTMLSLSSTDLVKIMNQIRIELAAKNIELILLIEDFTVLQGIDYQLLDALIYTSAKNNDTKTLEDEEEKDKLCNMRVALGCTTGYFQRFEDTVLTRISFRVTLDVGEDLVPPEEIERFSAKYLNALRTPEQEIRQWALDKENTKPLRSACEDCSFVESCHEAFGQTDGIGLYPFNKKALQIMYKRGTSEENFNPRLLIGKVLRYILENYAEPICEGQFPSPALFDHFGGKSINRLSVIAQKEIERLDPVHYDRRLALIELWTEEYDVVDFHPFIHEAFNLPPLHDRRVFLQEAATSQQANGELVIDYTSKDQFSIREHSPENKQNLKNEIESTSRSLDDELPQSLMERIQILDQWANGGSLSQSHSQFMRDILFEAVNDYINWDFEQINQKWFQDNGLWSKRSINFESQSTQQKQALGQIRLNLPCRENERKDTALTLQGLIYHQYYKHWEFNKGSEFLRYSARYLEQWCSMLIKQMRQIPLNNEAFDPLPLALDVLAITAAMGGGVKNNSPEGITEVLFNPIALPSGVRTSEWIKLFELLLLHREEIKSIALARLSIIKGETRNRVRMVDASIVYNHVMNLNLSNLTLPPDDKVGAFDKLIKCSDMLRMQVCQVMESEHQDKLKWTEKMKETFGDTLDGKATAMQVNEALKTAVSSATLRGDQHEIQAATATLEARSISNIVRIISDNEKKHGLELAVSLGKLATKHITDITNSLTIIEKFLEQSTKKVENDLVHLQGNEAVLELETIRNDIQKDLDLVELAFKSF</sequence>
<evidence type="ECO:0000313" key="1">
    <source>
        <dbReference type="EMBL" id="EFU42647.1"/>
    </source>
</evidence>
<gene>
    <name evidence="1" type="ORF">PVOR_07320</name>
</gene>
<organism evidence="1 2">
    <name type="scientific">Paenibacillus vortex V453</name>
    <dbReference type="NCBI Taxonomy" id="715225"/>
    <lineage>
        <taxon>Bacteria</taxon>
        <taxon>Bacillati</taxon>
        <taxon>Bacillota</taxon>
        <taxon>Bacilli</taxon>
        <taxon>Bacillales</taxon>
        <taxon>Paenibacillaceae</taxon>
        <taxon>Paenibacillus</taxon>
    </lineage>
</organism>
<dbReference type="EMBL" id="ADHJ01000013">
    <property type="protein sequence ID" value="EFU42647.1"/>
    <property type="molecule type" value="Genomic_DNA"/>
</dbReference>
<dbReference type="Proteomes" id="UP000003094">
    <property type="component" value="Unassembled WGS sequence"/>
</dbReference>
<dbReference type="InterPro" id="IPR027417">
    <property type="entry name" value="P-loop_NTPase"/>
</dbReference>
<proteinExistence type="predicted"/>
<keyword evidence="2" id="KW-1185">Reference proteome</keyword>
<dbReference type="NCBIfam" id="NF041065">
    <property type="entry name" value="DpdH"/>
    <property type="match status" value="1"/>
</dbReference>
<dbReference type="RefSeq" id="WP_006208348.1">
    <property type="nucleotide sequence ID" value="NZ_ADHJ01000013.1"/>
</dbReference>
<name>A0A2R9SZ90_9BACL</name>
<dbReference type="KEGG" id="pvo:PVOR_07320"/>